<dbReference type="Gene3D" id="3.30.560.10">
    <property type="entry name" value="Glucose Oxidase, domain 3"/>
    <property type="match status" value="1"/>
</dbReference>
<dbReference type="Pfam" id="PF05199">
    <property type="entry name" value="GMC_oxred_C"/>
    <property type="match status" value="1"/>
</dbReference>
<dbReference type="InterPro" id="IPR012132">
    <property type="entry name" value="GMC_OxRdtase"/>
</dbReference>
<dbReference type="InterPro" id="IPR007867">
    <property type="entry name" value="GMC_OxRtase_C"/>
</dbReference>
<protein>
    <submittedName>
        <fullName evidence="3">GMC oxidoreductase</fullName>
    </submittedName>
</protein>
<proteinExistence type="inferred from homology"/>
<evidence type="ECO:0000313" key="4">
    <source>
        <dbReference type="Proteomes" id="UP000183407"/>
    </source>
</evidence>
<evidence type="ECO:0000259" key="2">
    <source>
        <dbReference type="Pfam" id="PF05199"/>
    </source>
</evidence>
<organism evidence="3 4">
    <name type="scientific">Rhodococcus jostii</name>
    <dbReference type="NCBI Taxonomy" id="132919"/>
    <lineage>
        <taxon>Bacteria</taxon>
        <taxon>Bacillati</taxon>
        <taxon>Actinomycetota</taxon>
        <taxon>Actinomycetes</taxon>
        <taxon>Mycobacteriales</taxon>
        <taxon>Nocardiaceae</taxon>
        <taxon>Rhodococcus</taxon>
    </lineage>
</organism>
<dbReference type="SUPFAM" id="SSF51905">
    <property type="entry name" value="FAD/NAD(P)-binding domain"/>
    <property type="match status" value="1"/>
</dbReference>
<evidence type="ECO:0000256" key="1">
    <source>
        <dbReference type="ARBA" id="ARBA00010790"/>
    </source>
</evidence>
<evidence type="ECO:0000313" key="3">
    <source>
        <dbReference type="EMBL" id="SEC56495.1"/>
    </source>
</evidence>
<accession>A0A1H4TJ88</accession>
<dbReference type="PANTHER" id="PTHR11552">
    <property type="entry name" value="GLUCOSE-METHANOL-CHOLINE GMC OXIDOREDUCTASE"/>
    <property type="match status" value="1"/>
</dbReference>
<dbReference type="AlphaFoldDB" id="A0A1H4TJ88"/>
<sequence length="273" mass="29739">MEASRPARSRAIASRSPMRVQFDGGSLFAADKIPGLVNYLLRWKGMLTSNVEEAYGFARSRPDLPLPDLEILFAPAPFFEERLVAPTAHPVVIGVVLLEPVSRGQITLRSADPAGKPVIDPRYLSDSDGIDRNAMLDGLRICAALASAPSLRSQLGPIVRPVVPPGTPDEEMLTRALEELGQTIYHPFGPCRMGRDAASVVIPDLEVRGVDELRIADASVMPAIIRGHTLGTDRREGRRSDPQHVVPSRRTARCRRTAMQAKIGGPCEEVSRI</sequence>
<dbReference type="SUPFAM" id="SSF54373">
    <property type="entry name" value="FAD-linked reductases, C-terminal domain"/>
    <property type="match status" value="1"/>
</dbReference>
<dbReference type="InterPro" id="IPR036188">
    <property type="entry name" value="FAD/NAD-bd_sf"/>
</dbReference>
<dbReference type="Gene3D" id="3.50.50.60">
    <property type="entry name" value="FAD/NAD(P)-binding domain"/>
    <property type="match status" value="1"/>
</dbReference>
<comment type="similarity">
    <text evidence="1">Belongs to the GMC oxidoreductase family.</text>
</comment>
<dbReference type="Proteomes" id="UP000183407">
    <property type="component" value="Unassembled WGS sequence"/>
</dbReference>
<gene>
    <name evidence="3" type="ORF">SAMN04490220_1966</name>
</gene>
<dbReference type="GO" id="GO:0050660">
    <property type="term" value="F:flavin adenine dinucleotide binding"/>
    <property type="evidence" value="ECO:0007669"/>
    <property type="project" value="InterPro"/>
</dbReference>
<name>A0A1H4TJ88_RHOJO</name>
<dbReference type="EMBL" id="FNTL01000004">
    <property type="protein sequence ID" value="SEC56495.1"/>
    <property type="molecule type" value="Genomic_DNA"/>
</dbReference>
<dbReference type="GO" id="GO:0016614">
    <property type="term" value="F:oxidoreductase activity, acting on CH-OH group of donors"/>
    <property type="evidence" value="ECO:0007669"/>
    <property type="project" value="InterPro"/>
</dbReference>
<dbReference type="PANTHER" id="PTHR11552:SF147">
    <property type="entry name" value="CHOLINE DEHYDROGENASE, MITOCHONDRIAL"/>
    <property type="match status" value="1"/>
</dbReference>
<dbReference type="OrthoDB" id="9785276at2"/>
<feature type="domain" description="Glucose-methanol-choline oxidoreductase C-terminal" evidence="2">
    <location>
        <begin position="100"/>
        <end position="231"/>
    </location>
</feature>
<reference evidence="4" key="1">
    <citation type="submission" date="2016-10" db="EMBL/GenBank/DDBJ databases">
        <authorList>
            <person name="Varghese N."/>
        </authorList>
    </citation>
    <scope>NUCLEOTIDE SEQUENCE [LARGE SCALE GENOMIC DNA]</scope>
    <source>
        <strain evidence="4">DSM 44719</strain>
    </source>
</reference>